<dbReference type="PANTHER" id="PTHR43507:SF1">
    <property type="entry name" value="NADH-UBIQUINONE OXIDOREDUCTASE CHAIN 4"/>
    <property type="match status" value="1"/>
</dbReference>
<feature type="transmembrane region" description="Helical" evidence="7">
    <location>
        <begin position="99"/>
        <end position="121"/>
    </location>
</feature>
<organism evidence="9 10">
    <name type="scientific">Paenibacillus athensensis</name>
    <dbReference type="NCBI Taxonomy" id="1967502"/>
    <lineage>
        <taxon>Bacteria</taxon>
        <taxon>Bacillati</taxon>
        <taxon>Bacillota</taxon>
        <taxon>Bacilli</taxon>
        <taxon>Bacillales</taxon>
        <taxon>Paenibacillaceae</taxon>
        <taxon>Paenibacillus</taxon>
    </lineage>
</organism>
<feature type="transmembrane region" description="Helical" evidence="7">
    <location>
        <begin position="254"/>
        <end position="274"/>
    </location>
</feature>
<feature type="transmembrane region" description="Helical" evidence="7">
    <location>
        <begin position="151"/>
        <end position="172"/>
    </location>
</feature>
<proteinExistence type="inferred from homology"/>
<accession>A0A4Y8Q4E8</accession>
<feature type="transmembrane region" description="Helical" evidence="7">
    <location>
        <begin position="453"/>
        <end position="474"/>
    </location>
</feature>
<feature type="transmembrane region" description="Helical" evidence="7">
    <location>
        <begin position="6"/>
        <end position="25"/>
    </location>
</feature>
<keyword evidence="4 7" id="KW-1133">Transmembrane helix</keyword>
<dbReference type="PANTHER" id="PTHR43507">
    <property type="entry name" value="NADH-UBIQUINONE OXIDOREDUCTASE CHAIN 4"/>
    <property type="match status" value="1"/>
</dbReference>
<feature type="transmembrane region" description="Helical" evidence="7">
    <location>
        <begin position="295"/>
        <end position="313"/>
    </location>
</feature>
<evidence type="ECO:0000256" key="7">
    <source>
        <dbReference type="SAM" id="Phobius"/>
    </source>
</evidence>
<dbReference type="OrthoDB" id="9811718at2"/>
<evidence type="ECO:0000256" key="1">
    <source>
        <dbReference type="ARBA" id="ARBA00004651"/>
    </source>
</evidence>
<evidence type="ECO:0000256" key="5">
    <source>
        <dbReference type="ARBA" id="ARBA00023136"/>
    </source>
</evidence>
<feature type="transmembrane region" description="Helical" evidence="7">
    <location>
        <begin position="495"/>
        <end position="514"/>
    </location>
</feature>
<name>A0A4Y8Q4E8_9BACL</name>
<dbReference type="GO" id="GO:0003954">
    <property type="term" value="F:NADH dehydrogenase activity"/>
    <property type="evidence" value="ECO:0007669"/>
    <property type="project" value="TreeGrafter"/>
</dbReference>
<dbReference type="NCBIfam" id="TIGR01972">
    <property type="entry name" value="NDH_I_M"/>
    <property type="match status" value="1"/>
</dbReference>
<keyword evidence="3 6" id="KW-0812">Transmembrane</keyword>
<evidence type="ECO:0000256" key="3">
    <source>
        <dbReference type="ARBA" id="ARBA00022692"/>
    </source>
</evidence>
<feature type="domain" description="NADH:quinone oxidoreductase/Mrp antiporter transmembrane" evidence="8">
    <location>
        <begin position="145"/>
        <end position="458"/>
    </location>
</feature>
<evidence type="ECO:0000313" key="10">
    <source>
        <dbReference type="Proteomes" id="UP000298246"/>
    </source>
</evidence>
<dbReference type="InterPro" id="IPR010227">
    <property type="entry name" value="NADH_Q_OxRdtase_chainM/4"/>
</dbReference>
<feature type="transmembrane region" description="Helical" evidence="7">
    <location>
        <begin position="408"/>
        <end position="433"/>
    </location>
</feature>
<evidence type="ECO:0000313" key="9">
    <source>
        <dbReference type="EMBL" id="TFE88900.1"/>
    </source>
</evidence>
<feature type="transmembrane region" description="Helical" evidence="7">
    <location>
        <begin position="32"/>
        <end position="53"/>
    </location>
</feature>
<gene>
    <name evidence="9" type="ORF">B5M42_08290</name>
</gene>
<dbReference type="GO" id="GO:0042773">
    <property type="term" value="P:ATP synthesis coupled electron transport"/>
    <property type="evidence" value="ECO:0007669"/>
    <property type="project" value="InterPro"/>
</dbReference>
<protein>
    <submittedName>
        <fullName evidence="9">NADH-quinone oxidoreductase subunit M</fullName>
    </submittedName>
</protein>
<comment type="caution">
    <text evidence="9">The sequence shown here is derived from an EMBL/GenBank/DDBJ whole genome shotgun (WGS) entry which is preliminary data.</text>
</comment>
<feature type="transmembrane region" description="Helical" evidence="7">
    <location>
        <begin position="319"/>
        <end position="340"/>
    </location>
</feature>
<feature type="transmembrane region" description="Helical" evidence="7">
    <location>
        <begin position="374"/>
        <end position="396"/>
    </location>
</feature>
<feature type="transmembrane region" description="Helical" evidence="7">
    <location>
        <begin position="184"/>
        <end position="205"/>
    </location>
</feature>
<dbReference type="Proteomes" id="UP000298246">
    <property type="component" value="Unassembled WGS sequence"/>
</dbReference>
<dbReference type="GO" id="GO:0048039">
    <property type="term" value="F:ubiquinone binding"/>
    <property type="evidence" value="ECO:0007669"/>
    <property type="project" value="TreeGrafter"/>
</dbReference>
<evidence type="ECO:0000256" key="6">
    <source>
        <dbReference type="RuleBase" id="RU000320"/>
    </source>
</evidence>
<dbReference type="InterPro" id="IPR003918">
    <property type="entry name" value="NADH_UbQ_OxRdtase"/>
</dbReference>
<feature type="transmembrane region" description="Helical" evidence="7">
    <location>
        <begin position="128"/>
        <end position="145"/>
    </location>
</feature>
<dbReference type="PRINTS" id="PR01437">
    <property type="entry name" value="NUOXDRDTASE4"/>
</dbReference>
<dbReference type="GO" id="GO:0005886">
    <property type="term" value="C:plasma membrane"/>
    <property type="evidence" value="ECO:0007669"/>
    <property type="project" value="UniProtKB-SubCell"/>
</dbReference>
<dbReference type="EMBL" id="MYFO01000008">
    <property type="protein sequence ID" value="TFE88900.1"/>
    <property type="molecule type" value="Genomic_DNA"/>
</dbReference>
<reference evidence="9 10" key="1">
    <citation type="submission" date="2017-03" db="EMBL/GenBank/DDBJ databases">
        <title>Isolation of Levoglucosan Utilizing Bacteria.</title>
        <authorList>
            <person name="Arya A.S."/>
        </authorList>
    </citation>
    <scope>NUCLEOTIDE SEQUENCE [LARGE SCALE GENOMIC DNA]</scope>
    <source>
        <strain evidence="9 10">MEC069</strain>
    </source>
</reference>
<dbReference type="GO" id="GO:0008137">
    <property type="term" value="F:NADH dehydrogenase (ubiquinone) activity"/>
    <property type="evidence" value="ECO:0007669"/>
    <property type="project" value="InterPro"/>
</dbReference>
<keyword evidence="5 7" id="KW-0472">Membrane</keyword>
<dbReference type="InterPro" id="IPR001750">
    <property type="entry name" value="ND/Mrp_TM"/>
</dbReference>
<dbReference type="GO" id="GO:0015990">
    <property type="term" value="P:electron transport coupled proton transport"/>
    <property type="evidence" value="ECO:0007669"/>
    <property type="project" value="TreeGrafter"/>
</dbReference>
<keyword evidence="10" id="KW-1185">Reference proteome</keyword>
<evidence type="ECO:0000259" key="8">
    <source>
        <dbReference type="Pfam" id="PF00361"/>
    </source>
</evidence>
<feature type="transmembrane region" description="Helical" evidence="7">
    <location>
        <begin position="347"/>
        <end position="368"/>
    </location>
</feature>
<comment type="similarity">
    <text evidence="2">Belongs to the complex I subunit 4 family.</text>
</comment>
<sequence>MLDNLPILSLIAFSPLLGVLALLFVRKDKGSLIKTIAIVTTLIPLLLAGWLYASYQYQADPLQFKEQLSWIKVPLNKESVQQLTSYFFEFKYSLAVDGLSLPLVFLTALICTMAALASVYIKKRWKTFYILFLLLETGIFGVFMAQDLFLFFVFFEMTLVPMFFLIGIWGYLNREKAANRFLIYNGLGSAIMLIAFLILVSTAGFNQVPSQTEFTIYYSGDIQTIAHNLLQDPQSYANQANPQNPFYLTSTLKWSVFIMLLVAFGIKLPIFPFHTWMLKVHTEAPPSVVMIHSGILLKMGAYGLIRFGILFFPAEAKEWAWVLALLGVINILYGAILAFVQKDFKLVLAYSSISHMGIVLLGLAAFNVTGMEGAVFQLVSHGLISALMFLLVGSFYERTETTELSRLGGLASSLPFMSGILLIAGMASLGLPGLSGFISEFMAFLGLFETHRIYTAVGTLGIILTAVYVLRGVMGITFGPMPERLQGQPLRDARLVEAVPMIALVAFILLLGVFPSVLSQPLQQTIGGFDQLIQSVAGKIGG</sequence>
<dbReference type="AlphaFoldDB" id="A0A4Y8Q4E8"/>
<dbReference type="Pfam" id="PF00361">
    <property type="entry name" value="Proton_antipo_M"/>
    <property type="match status" value="1"/>
</dbReference>
<evidence type="ECO:0000256" key="2">
    <source>
        <dbReference type="ARBA" id="ARBA00009025"/>
    </source>
</evidence>
<evidence type="ECO:0000256" key="4">
    <source>
        <dbReference type="ARBA" id="ARBA00022989"/>
    </source>
</evidence>
<dbReference type="RefSeq" id="WP_134751659.1">
    <property type="nucleotide sequence ID" value="NZ_MYFO02000011.1"/>
</dbReference>
<comment type="subcellular location">
    <subcellularLocation>
        <location evidence="1">Cell membrane</location>
        <topology evidence="1">Multi-pass membrane protein</topology>
    </subcellularLocation>
    <subcellularLocation>
        <location evidence="6">Membrane</location>
        <topology evidence="6">Multi-pass membrane protein</topology>
    </subcellularLocation>
</comment>